<keyword evidence="2" id="KW-0645">Protease</keyword>
<evidence type="ECO:0000313" key="7">
    <source>
        <dbReference type="Proteomes" id="UP001500879"/>
    </source>
</evidence>
<dbReference type="EMBL" id="BAAABX010000065">
    <property type="protein sequence ID" value="GAA0430881.1"/>
    <property type="molecule type" value="Genomic_DNA"/>
</dbReference>
<evidence type="ECO:0000256" key="2">
    <source>
        <dbReference type="ARBA" id="ARBA00022670"/>
    </source>
</evidence>
<keyword evidence="7" id="KW-1185">Reference proteome</keyword>
<dbReference type="Proteomes" id="UP001500879">
    <property type="component" value="Unassembled WGS sequence"/>
</dbReference>
<proteinExistence type="predicted"/>
<evidence type="ECO:0000256" key="4">
    <source>
        <dbReference type="SAM" id="MobiDB-lite"/>
    </source>
</evidence>
<accession>A0ABN0Z3A2</accession>
<feature type="region of interest" description="Disordered" evidence="4">
    <location>
        <begin position="175"/>
        <end position="223"/>
    </location>
</feature>
<dbReference type="Pfam" id="PF04586">
    <property type="entry name" value="Peptidase_S78"/>
    <property type="match status" value="1"/>
</dbReference>
<dbReference type="NCBIfam" id="TIGR01543">
    <property type="entry name" value="proheadase_HK97"/>
    <property type="match status" value="1"/>
</dbReference>
<dbReference type="InterPro" id="IPR054613">
    <property type="entry name" value="Peptidase_S78_dom"/>
</dbReference>
<evidence type="ECO:0000313" key="6">
    <source>
        <dbReference type="EMBL" id="GAA0430881.1"/>
    </source>
</evidence>
<evidence type="ECO:0000256" key="1">
    <source>
        <dbReference type="ARBA" id="ARBA00022612"/>
    </source>
</evidence>
<comment type="caution">
    <text evidence="6">The sequence shown here is derived from an EMBL/GenBank/DDBJ whole genome shotgun (WGS) entry which is preliminary data.</text>
</comment>
<protein>
    <recommendedName>
        <fullName evidence="5">Prohead serine protease domain-containing protein</fullName>
    </recommendedName>
</protein>
<organism evidence="6 7">
    <name type="scientific">Streptomyces luteireticuli</name>
    <dbReference type="NCBI Taxonomy" id="173858"/>
    <lineage>
        <taxon>Bacteria</taxon>
        <taxon>Bacillati</taxon>
        <taxon>Actinomycetota</taxon>
        <taxon>Actinomycetes</taxon>
        <taxon>Kitasatosporales</taxon>
        <taxon>Streptomycetaceae</taxon>
        <taxon>Streptomyces</taxon>
    </lineage>
</organism>
<keyword evidence="3" id="KW-0378">Hydrolase</keyword>
<feature type="compositionally biased region" description="Acidic residues" evidence="4">
    <location>
        <begin position="181"/>
        <end position="193"/>
    </location>
</feature>
<gene>
    <name evidence="6" type="ORF">GCM10010357_60690</name>
</gene>
<evidence type="ECO:0000259" key="5">
    <source>
        <dbReference type="Pfam" id="PF04586"/>
    </source>
</evidence>
<sequence length="223" mass="24142">MTKETRSLSAPAEVRANGDTTTMRGYAYRFGELSHDLGGFRERIAPGAGMASLERNDIVATFNHDVNNVLGRRSSGTLRVGEDDAGGWYEIDLPNTSMGRDLAELLKRGDVRGSSFTFRVGRSGQRRAGTDPESGLPVREITEMDVAELGPVLTPAYPTTDAALRSIGAVLGVELRAAKPDDEDPEEPEEDDPEEHKKARALVRALSTTGGTTDGRNDPEREL</sequence>
<name>A0ABN0Z3A2_9ACTN</name>
<feature type="domain" description="Prohead serine protease" evidence="5">
    <location>
        <begin position="13"/>
        <end position="166"/>
    </location>
</feature>
<keyword evidence="1" id="KW-1188">Viral release from host cell</keyword>
<evidence type="ECO:0000256" key="3">
    <source>
        <dbReference type="ARBA" id="ARBA00022801"/>
    </source>
</evidence>
<dbReference type="RefSeq" id="WP_344031250.1">
    <property type="nucleotide sequence ID" value="NZ_BAAABX010000065.1"/>
</dbReference>
<dbReference type="InterPro" id="IPR006433">
    <property type="entry name" value="Prohead_protease"/>
</dbReference>
<reference evidence="6 7" key="1">
    <citation type="journal article" date="2019" name="Int. J. Syst. Evol. Microbiol.">
        <title>The Global Catalogue of Microorganisms (GCM) 10K type strain sequencing project: providing services to taxonomists for standard genome sequencing and annotation.</title>
        <authorList>
            <consortium name="The Broad Institute Genomics Platform"/>
            <consortium name="The Broad Institute Genome Sequencing Center for Infectious Disease"/>
            <person name="Wu L."/>
            <person name="Ma J."/>
        </authorList>
    </citation>
    <scope>NUCLEOTIDE SEQUENCE [LARGE SCALE GENOMIC DNA]</scope>
    <source>
        <strain evidence="6 7">JCM 4788</strain>
    </source>
</reference>